<dbReference type="InterPro" id="IPR020020">
    <property type="entry name" value="Luciferase-type_oxidoreductase"/>
</dbReference>
<evidence type="ECO:0000313" key="8">
    <source>
        <dbReference type="Proteomes" id="UP000254084"/>
    </source>
</evidence>
<evidence type="ECO:0000313" key="9">
    <source>
        <dbReference type="Proteomes" id="UP000255303"/>
    </source>
</evidence>
<protein>
    <submittedName>
        <fullName evidence="6">Luciferase-type oxidoreductase, BA3436 family</fullName>
        <ecNumber evidence="6">1.14.14.3</ecNumber>
    </submittedName>
</protein>
<evidence type="ECO:0000259" key="5">
    <source>
        <dbReference type="Pfam" id="PF00296"/>
    </source>
</evidence>
<keyword evidence="1" id="KW-0285">Flavoprotein</keyword>
<evidence type="ECO:0000313" key="7">
    <source>
        <dbReference type="EMBL" id="SUD59588.1"/>
    </source>
</evidence>
<evidence type="ECO:0000256" key="1">
    <source>
        <dbReference type="ARBA" id="ARBA00022630"/>
    </source>
</evidence>
<dbReference type="RefSeq" id="WP_074860584.1">
    <property type="nucleotide sequence ID" value="NZ_FNZC01000065.1"/>
</dbReference>
<keyword evidence="3 6" id="KW-0560">Oxidoreductase</keyword>
<dbReference type="PANTHER" id="PTHR30011">
    <property type="entry name" value="ALKANESULFONATE MONOOXYGENASE-RELATED"/>
    <property type="match status" value="1"/>
</dbReference>
<keyword evidence="2" id="KW-0288">FMN</keyword>
<feature type="domain" description="Luciferase-like" evidence="5">
    <location>
        <begin position="41"/>
        <end position="238"/>
    </location>
</feature>
<organism evidence="6 9">
    <name type="scientific">Ectopseudomonas oleovorans</name>
    <name type="common">Pseudomonas oleovorans</name>
    <dbReference type="NCBI Taxonomy" id="301"/>
    <lineage>
        <taxon>Bacteria</taxon>
        <taxon>Pseudomonadati</taxon>
        <taxon>Pseudomonadota</taxon>
        <taxon>Gammaproteobacteria</taxon>
        <taxon>Pseudomonadales</taxon>
        <taxon>Pseudomonadaceae</taxon>
        <taxon>Ectopseudomonas</taxon>
    </lineage>
</organism>
<dbReference type="PANTHER" id="PTHR30011:SF16">
    <property type="entry name" value="C2H2 FINGER DOMAIN TRANSCRIPTION FACTOR (EUROFUNG)-RELATED"/>
    <property type="match status" value="1"/>
</dbReference>
<dbReference type="SUPFAM" id="SSF51679">
    <property type="entry name" value="Bacterial luciferase-like"/>
    <property type="match status" value="1"/>
</dbReference>
<dbReference type="AlphaFoldDB" id="A0A379JZ43"/>
<accession>A0A379K4M8</accession>
<dbReference type="Proteomes" id="UP000255303">
    <property type="component" value="Unassembled WGS sequence"/>
</dbReference>
<dbReference type="InterPro" id="IPR051260">
    <property type="entry name" value="Diverse_substr_monoxygenases"/>
</dbReference>
<proteinExistence type="predicted"/>
<dbReference type="EMBL" id="UGUV01000002">
    <property type="protein sequence ID" value="SUD53838.1"/>
    <property type="molecule type" value="Genomic_DNA"/>
</dbReference>
<dbReference type="GeneID" id="300416383"/>
<dbReference type="NCBIfam" id="TIGR03571">
    <property type="entry name" value="lucif_BA3436"/>
    <property type="match status" value="1"/>
</dbReference>
<dbReference type="InterPro" id="IPR036661">
    <property type="entry name" value="Luciferase-like_sf"/>
</dbReference>
<evidence type="ECO:0000256" key="4">
    <source>
        <dbReference type="ARBA" id="ARBA00023033"/>
    </source>
</evidence>
<dbReference type="EC" id="1.14.14.3" evidence="6"/>
<keyword evidence="4" id="KW-0503">Monooxygenase</keyword>
<dbReference type="Gene3D" id="3.20.20.30">
    <property type="entry name" value="Luciferase-like domain"/>
    <property type="match status" value="1"/>
</dbReference>
<reference evidence="8 9" key="1">
    <citation type="submission" date="2018-06" db="EMBL/GenBank/DDBJ databases">
        <authorList>
            <consortium name="Pathogen Informatics"/>
            <person name="Doyle S."/>
        </authorList>
    </citation>
    <scope>NUCLEOTIDE SEQUENCE [LARGE SCALE GENOMIC DNA]</scope>
    <source>
        <strain evidence="6 9">NCTC10692</strain>
        <strain evidence="7 8">NCTC10860</strain>
    </source>
</reference>
<evidence type="ECO:0000256" key="3">
    <source>
        <dbReference type="ARBA" id="ARBA00023002"/>
    </source>
</evidence>
<name>A0A379JZ43_ECTOL</name>
<accession>A0A379JZ43</accession>
<evidence type="ECO:0000256" key="2">
    <source>
        <dbReference type="ARBA" id="ARBA00022643"/>
    </source>
</evidence>
<gene>
    <name evidence="6" type="primary">luxA_2</name>
    <name evidence="7" type="synonym">luxA</name>
    <name evidence="6" type="ORF">NCTC10692_04389</name>
    <name evidence="7" type="ORF">NCTC10860_01877</name>
</gene>
<sequence>MYQPSTIPYQEHRGFKRTFRQGHLSLGLFFPLEAFEGDTPRMLDQVALAKRAEALGFSALWFRDVPLRDPSFGDVGQVFDPWVYLGYIAAHTTKIALGTASIALTLRNPLHTAKAAASIDQLSGGRLLLGVASGDRPVEFPAFSVDPEKRGETFQENLNVIRQAHRTHFKPIRWSHGELLGADLVPKPTTREIPLFVTGHSRQSLDWIARESHGWINYPRPPKIQRLIVEDWRQETAKQCGAIYKPFLQSLYIDLDEHPSTPPSPIHLGFRLGRNHLLALLDTLQEIGVDHVILNLKYGKRPAAEVIEELGKHIVPKFGGAQVPDSPT</sequence>
<dbReference type="InterPro" id="IPR011251">
    <property type="entry name" value="Luciferase-like_dom"/>
</dbReference>
<dbReference type="EMBL" id="UGUW01000004">
    <property type="protein sequence ID" value="SUD59588.1"/>
    <property type="molecule type" value="Genomic_DNA"/>
</dbReference>
<evidence type="ECO:0000313" key="6">
    <source>
        <dbReference type="EMBL" id="SUD53838.1"/>
    </source>
</evidence>
<dbReference type="Proteomes" id="UP000254084">
    <property type="component" value="Unassembled WGS sequence"/>
</dbReference>
<dbReference type="Pfam" id="PF00296">
    <property type="entry name" value="Bac_luciferase"/>
    <property type="match status" value="1"/>
</dbReference>
<dbReference type="GO" id="GO:0047646">
    <property type="term" value="F:alkanal monooxygenase (FMN-linked) activity"/>
    <property type="evidence" value="ECO:0007669"/>
    <property type="project" value="UniProtKB-EC"/>
</dbReference>